<keyword evidence="7" id="KW-0472">Membrane</keyword>
<dbReference type="FunFam" id="1.10.10.10:FF:000322">
    <property type="entry name" value="Probable disease resistance protein At1g63360"/>
    <property type="match status" value="1"/>
</dbReference>
<feature type="domain" description="Disease resistance protein winged helix" evidence="10">
    <location>
        <begin position="527"/>
        <end position="594"/>
    </location>
</feature>
<dbReference type="PANTHER" id="PTHR36766">
    <property type="entry name" value="PLANT BROAD-SPECTRUM MILDEW RESISTANCE PROTEIN RPW8"/>
    <property type="match status" value="1"/>
</dbReference>
<keyword evidence="7" id="KW-0812">Transmembrane</keyword>
<dbReference type="GO" id="GO:0002758">
    <property type="term" value="P:innate immune response-activating signaling pathway"/>
    <property type="evidence" value="ECO:0007669"/>
    <property type="project" value="UniProtKB-ARBA"/>
</dbReference>
<dbReference type="PRINTS" id="PR00364">
    <property type="entry name" value="DISEASERSIST"/>
</dbReference>
<feature type="domain" description="R13L1/DRL21-like LRR repeat region" evidence="11">
    <location>
        <begin position="775"/>
        <end position="919"/>
    </location>
</feature>
<evidence type="ECO:0000256" key="6">
    <source>
        <dbReference type="ARBA" id="ARBA00022840"/>
    </source>
</evidence>
<dbReference type="InterPro" id="IPR041118">
    <property type="entry name" value="Rx_N"/>
</dbReference>
<dbReference type="Pfam" id="PF25019">
    <property type="entry name" value="LRR_R13L1-DRL21"/>
    <property type="match status" value="1"/>
</dbReference>
<evidence type="ECO:0000256" key="5">
    <source>
        <dbReference type="ARBA" id="ARBA00022821"/>
    </source>
</evidence>
<keyword evidence="3" id="KW-0677">Repeat</keyword>
<keyword evidence="12" id="KW-1185">Reference proteome</keyword>
<dbReference type="GO" id="GO:0009626">
    <property type="term" value="P:plant-type hypersensitive response"/>
    <property type="evidence" value="ECO:0007669"/>
    <property type="project" value="UniProtKB-ARBA"/>
</dbReference>
<evidence type="ECO:0000313" key="13">
    <source>
        <dbReference type="RefSeq" id="XP_029123291.1"/>
    </source>
</evidence>
<evidence type="ECO:0000256" key="1">
    <source>
        <dbReference type="ARBA" id="ARBA00008894"/>
    </source>
</evidence>
<dbReference type="Pfam" id="PF23559">
    <property type="entry name" value="WHD_DRP"/>
    <property type="match status" value="1"/>
</dbReference>
<dbReference type="InterPro" id="IPR027417">
    <property type="entry name" value="P-loop_NTPase"/>
</dbReference>
<evidence type="ECO:0000313" key="12">
    <source>
        <dbReference type="Proteomes" id="UP000504607"/>
    </source>
</evidence>
<evidence type="ECO:0000256" key="7">
    <source>
        <dbReference type="SAM" id="Phobius"/>
    </source>
</evidence>
<dbReference type="SUPFAM" id="SSF52058">
    <property type="entry name" value="L domain-like"/>
    <property type="match status" value="1"/>
</dbReference>
<dbReference type="Gene3D" id="3.80.10.10">
    <property type="entry name" value="Ribonuclease Inhibitor"/>
    <property type="match status" value="3"/>
</dbReference>
<keyword evidence="4" id="KW-0547">Nucleotide-binding</keyword>
<evidence type="ECO:0000259" key="9">
    <source>
        <dbReference type="Pfam" id="PF18052"/>
    </source>
</evidence>
<feature type="domain" description="Disease resistance N-terminal" evidence="9">
    <location>
        <begin position="85"/>
        <end position="171"/>
    </location>
</feature>
<keyword evidence="5" id="KW-0611">Plant defense</keyword>
<dbReference type="InterPro" id="IPR032675">
    <property type="entry name" value="LRR_dom_sf"/>
</dbReference>
<evidence type="ECO:0000259" key="10">
    <source>
        <dbReference type="Pfam" id="PF23559"/>
    </source>
</evidence>
<evidence type="ECO:0000256" key="2">
    <source>
        <dbReference type="ARBA" id="ARBA00022614"/>
    </source>
</evidence>
<dbReference type="RefSeq" id="XP_029123291.1">
    <property type="nucleotide sequence ID" value="XM_029267458.1"/>
</dbReference>
<dbReference type="Pfam" id="PF00931">
    <property type="entry name" value="NB-ARC"/>
    <property type="match status" value="1"/>
</dbReference>
<comment type="similarity">
    <text evidence="1">Belongs to the disease resistance NB-LRR family.</text>
</comment>
<feature type="domain" description="NB-ARC" evidence="8">
    <location>
        <begin position="271"/>
        <end position="438"/>
    </location>
</feature>
<organism evidence="12 13">
    <name type="scientific">Elaeis guineensis var. tenera</name>
    <name type="common">Oil palm</name>
    <dbReference type="NCBI Taxonomy" id="51953"/>
    <lineage>
        <taxon>Eukaryota</taxon>
        <taxon>Viridiplantae</taxon>
        <taxon>Streptophyta</taxon>
        <taxon>Embryophyta</taxon>
        <taxon>Tracheophyta</taxon>
        <taxon>Spermatophyta</taxon>
        <taxon>Magnoliopsida</taxon>
        <taxon>Liliopsida</taxon>
        <taxon>Arecaceae</taxon>
        <taxon>Arecoideae</taxon>
        <taxon>Cocoseae</taxon>
        <taxon>Elaeidinae</taxon>
        <taxon>Elaeis</taxon>
    </lineage>
</organism>
<dbReference type="InterPro" id="IPR056789">
    <property type="entry name" value="LRR_R13L1-DRL21"/>
</dbReference>
<dbReference type="Pfam" id="PF18052">
    <property type="entry name" value="Rx_N"/>
    <property type="match status" value="1"/>
</dbReference>
<dbReference type="InterPro" id="IPR058922">
    <property type="entry name" value="WHD_DRP"/>
</dbReference>
<feature type="transmembrane region" description="Helical" evidence="7">
    <location>
        <begin position="65"/>
        <end position="85"/>
    </location>
</feature>
<evidence type="ECO:0000259" key="11">
    <source>
        <dbReference type="Pfam" id="PF25019"/>
    </source>
</evidence>
<name>A0A8N4FC11_ELAGV</name>
<dbReference type="PANTHER" id="PTHR36766:SF40">
    <property type="entry name" value="DISEASE RESISTANCE PROTEIN RGA3"/>
    <property type="match status" value="1"/>
</dbReference>
<evidence type="ECO:0000256" key="3">
    <source>
        <dbReference type="ARBA" id="ARBA00022737"/>
    </source>
</evidence>
<dbReference type="Proteomes" id="UP000504607">
    <property type="component" value="Chromosome 1"/>
</dbReference>
<dbReference type="GO" id="GO:0043531">
    <property type="term" value="F:ADP binding"/>
    <property type="evidence" value="ECO:0007669"/>
    <property type="project" value="InterPro"/>
</dbReference>
<proteinExistence type="inferred from homology"/>
<reference evidence="13" key="1">
    <citation type="submission" date="2025-08" db="UniProtKB">
        <authorList>
            <consortium name="RefSeq"/>
        </authorList>
    </citation>
    <scope>IDENTIFICATION</scope>
</reference>
<keyword evidence="6" id="KW-0067">ATP-binding</keyword>
<dbReference type="Gene3D" id="1.10.10.10">
    <property type="entry name" value="Winged helix-like DNA-binding domain superfamily/Winged helix DNA-binding domain"/>
    <property type="match status" value="1"/>
</dbReference>
<dbReference type="Gene3D" id="3.40.50.300">
    <property type="entry name" value="P-loop containing nucleotide triphosphate hydrolases"/>
    <property type="match status" value="1"/>
</dbReference>
<evidence type="ECO:0000259" key="8">
    <source>
        <dbReference type="Pfam" id="PF00931"/>
    </source>
</evidence>
<gene>
    <name evidence="13" type="primary">LOC114912616</name>
</gene>
<dbReference type="GO" id="GO:0042742">
    <property type="term" value="P:defense response to bacterium"/>
    <property type="evidence" value="ECO:0007669"/>
    <property type="project" value="UniProtKB-ARBA"/>
</dbReference>
<protein>
    <submittedName>
        <fullName evidence="13">Disease resistance protein RGA3</fullName>
    </submittedName>
</protein>
<evidence type="ECO:0000256" key="4">
    <source>
        <dbReference type="ARBA" id="ARBA00022741"/>
    </source>
</evidence>
<dbReference type="OrthoDB" id="654183at2759"/>
<dbReference type="AlphaFoldDB" id="A0A8N4FC11"/>
<dbReference type="SUPFAM" id="SSF52540">
    <property type="entry name" value="P-loop containing nucleoside triphosphate hydrolases"/>
    <property type="match status" value="1"/>
</dbReference>
<sequence length="1075" mass="123003">MTTISSKKSRLWSIDNKHNFTTITNHIAIKIDLEIYGSLSHAQSGFNGSPNATVNGHLTERRAEVFLEMVVVALTIGGWFASVLISKVIDKLKSYLEDNHDLYADMKNRLATLEVALPRIETAINLSEARPIKDPDLVAWLRHLKDAAYSADDMLDDLEARFLYDRLKSENKVRAFTSSKLETFKRTILSDDDLKNLKNLTQHLKEIYDDINSRLPELNNYIGNMRSATRKNRPFSTPHEVIGRNTETDNVVKVLLSYRGEEGTSSASGFVVLPIVGIGGVGKTTLARDIFEDERLLPNDKSQENHFPLRAWLEVSNNFDIKEIANQLLSILSQNKSLISEIVDDHRYANDSLDCMLKKLENMTTNRRFLVVLDDVWKVDKDDWKTLKKALECGARGSTVLITTQYQKVATNTQTVNFVKLDVLKEYDYQKLIEQSAFGDQILEEHKRKELQQIGRKISKILQGLPRAGNALGNLLSSNLDSNHWNTISNSEWWEHDAVLEDVLPSLGLNYQNLDASQKLCFAYCSIFPRGYIFQEDRLVHMWMAQGFIQPKTGGRMRMEDIGRQIFAELVDRNFFQNVSEKEYVMHDIIRELAVYLSLDECFVISDETEEIPPKVRHLTVKTNRLDAFRDLSRVRNLRTILFSGKYKTEEFYSTLKDILKYSKSLRVLDLSDSQTEISKLPNAISNLLHLRYLDISNTKICLLPKLFRKLCHLQVLILQQCPFNELPEGMNKLINLRHLCAEPKIVSLISGIGKLTSLQELKEFHVRKKKGHKIEELRKLKELRGQLLIQNLKNVNSKEEAREAKLTEKKHLDAVHLYFEIEDGLETGSGFILTRTHKGFSKSKNTPNLEGLLEGLEPCCDISELGIKGYDSATFPRWLVNIEHFTSLRSIHLSSCNKFTSLPPLGQLPFLMILHIEALSELRKIDVELYGNVHEVFPSLEDLRLQNLEKFEEWSEVQGRKLFPCLKKLYIQNCLKLTKMALLTLKLPIKELKINSCGDLGSALPECLQRFTLLTMLKISHYPHVTSLSLSNLVALKTLCLSNCPELSFQGDSQSLSDLKQLEIKEIIECPKLK</sequence>
<dbReference type="Gene3D" id="1.20.5.4130">
    <property type="match status" value="1"/>
</dbReference>
<accession>A0A8N4FC11</accession>
<keyword evidence="7" id="KW-1133">Transmembrane helix</keyword>
<dbReference type="InterPro" id="IPR002182">
    <property type="entry name" value="NB-ARC"/>
</dbReference>
<keyword evidence="2" id="KW-0433">Leucine-rich repeat</keyword>
<dbReference type="InterPro" id="IPR036388">
    <property type="entry name" value="WH-like_DNA-bd_sf"/>
</dbReference>
<dbReference type="GO" id="GO:0005524">
    <property type="term" value="F:ATP binding"/>
    <property type="evidence" value="ECO:0007669"/>
    <property type="project" value="UniProtKB-KW"/>
</dbReference>